<feature type="domain" description="Palmitoyltransferase DHHC" evidence="8">
    <location>
        <begin position="140"/>
        <end position="285"/>
    </location>
</feature>
<feature type="transmembrane region" description="Helical" evidence="7">
    <location>
        <begin position="63"/>
        <end position="88"/>
    </location>
</feature>
<evidence type="ECO:0000256" key="1">
    <source>
        <dbReference type="ARBA" id="ARBA00004141"/>
    </source>
</evidence>
<dbReference type="InterPro" id="IPR001594">
    <property type="entry name" value="Palmitoyltrfase_DHHC"/>
</dbReference>
<dbReference type="RefSeq" id="XP_065659049.1">
    <property type="nucleotide sequence ID" value="XM_065802977.1"/>
</dbReference>
<evidence type="ECO:0000313" key="10">
    <source>
        <dbReference type="RefSeq" id="XP_065659049.1"/>
    </source>
</evidence>
<feature type="transmembrane region" description="Helical" evidence="7">
    <location>
        <begin position="6"/>
        <end position="25"/>
    </location>
</feature>
<keyword evidence="5 7" id="KW-0472">Membrane</keyword>
<accession>A0ABM4CBJ2</accession>
<sequence length="340" mass="39631">MINVIWAVTLYTILFICFLVLLFLISRNELLSEFFFAKFQNGCVFFPTWIKCFFEYLLYQRNYVLPVCYILLLSIGFLFYTFTAFPYVSESYLGKSPYALLAVNLFFYIKCYYGNPGIITHKNQTIYAQAYLYDGFMYNGDICKTCLIKKPARSKHCSICNHCVARFDHHCTWVNNCIGQHNYIYFFFFLLTLVSICGISSFITAAVFLHIIEKRNLHQSIYSDSSGIVLQPTFGVILNFLIGEYPVMSFLLIYLLFLFIVLTCFDLFHLFLVVTNRTTNEIFKSRSSYSITQSNAKIDVMQIKKSDVSNNRKPTLNVNGYFFGVYSKSIFRNILESLRP</sequence>
<keyword evidence="9" id="KW-1185">Reference proteome</keyword>
<keyword evidence="3 7" id="KW-0812">Transmembrane</keyword>
<evidence type="ECO:0000256" key="5">
    <source>
        <dbReference type="ARBA" id="ARBA00023136"/>
    </source>
</evidence>
<dbReference type="PANTHER" id="PTHR22883:SF483">
    <property type="entry name" value="PALMITOYLTRANSFERASE"/>
    <property type="match status" value="1"/>
</dbReference>
<feature type="transmembrane region" description="Helical" evidence="7">
    <location>
        <begin position="248"/>
        <end position="274"/>
    </location>
</feature>
<evidence type="ECO:0000313" key="9">
    <source>
        <dbReference type="Proteomes" id="UP001652625"/>
    </source>
</evidence>
<evidence type="ECO:0000256" key="6">
    <source>
        <dbReference type="ARBA" id="ARBA00023315"/>
    </source>
</evidence>
<comment type="catalytic activity">
    <reaction evidence="7">
        <text>L-cysteinyl-[protein] + hexadecanoyl-CoA = S-hexadecanoyl-L-cysteinyl-[protein] + CoA</text>
        <dbReference type="Rhea" id="RHEA:36683"/>
        <dbReference type="Rhea" id="RHEA-COMP:10131"/>
        <dbReference type="Rhea" id="RHEA-COMP:11032"/>
        <dbReference type="ChEBI" id="CHEBI:29950"/>
        <dbReference type="ChEBI" id="CHEBI:57287"/>
        <dbReference type="ChEBI" id="CHEBI:57379"/>
        <dbReference type="ChEBI" id="CHEBI:74151"/>
        <dbReference type="EC" id="2.3.1.225"/>
    </reaction>
</comment>
<dbReference type="Proteomes" id="UP001652625">
    <property type="component" value="Chromosome 08"/>
</dbReference>
<evidence type="ECO:0000256" key="4">
    <source>
        <dbReference type="ARBA" id="ARBA00022989"/>
    </source>
</evidence>
<keyword evidence="2 7" id="KW-0808">Transferase</keyword>
<comment type="subcellular location">
    <subcellularLocation>
        <location evidence="1">Membrane</location>
        <topology evidence="1">Multi-pass membrane protein</topology>
    </subcellularLocation>
</comment>
<evidence type="ECO:0000256" key="3">
    <source>
        <dbReference type="ARBA" id="ARBA00022692"/>
    </source>
</evidence>
<protein>
    <recommendedName>
        <fullName evidence="7">Palmitoyltransferase</fullName>
        <ecNumber evidence="7">2.3.1.225</ecNumber>
    </recommendedName>
</protein>
<keyword evidence="6 7" id="KW-0012">Acyltransferase</keyword>
<dbReference type="Pfam" id="PF01529">
    <property type="entry name" value="DHHC"/>
    <property type="match status" value="1"/>
</dbReference>
<keyword evidence="4 7" id="KW-1133">Transmembrane helix</keyword>
<evidence type="ECO:0000259" key="8">
    <source>
        <dbReference type="Pfam" id="PF01529"/>
    </source>
</evidence>
<evidence type="ECO:0000256" key="2">
    <source>
        <dbReference type="ARBA" id="ARBA00022679"/>
    </source>
</evidence>
<dbReference type="PROSITE" id="PS50216">
    <property type="entry name" value="DHHC"/>
    <property type="match status" value="1"/>
</dbReference>
<name>A0ABM4CBJ2_HYDVU</name>
<reference evidence="10" key="1">
    <citation type="submission" date="2025-08" db="UniProtKB">
        <authorList>
            <consortium name="RefSeq"/>
        </authorList>
    </citation>
    <scope>IDENTIFICATION</scope>
</reference>
<feature type="transmembrane region" description="Helical" evidence="7">
    <location>
        <begin position="183"/>
        <end position="209"/>
    </location>
</feature>
<organism evidence="9 10">
    <name type="scientific">Hydra vulgaris</name>
    <name type="common">Hydra</name>
    <name type="synonym">Hydra attenuata</name>
    <dbReference type="NCBI Taxonomy" id="6087"/>
    <lineage>
        <taxon>Eukaryota</taxon>
        <taxon>Metazoa</taxon>
        <taxon>Cnidaria</taxon>
        <taxon>Hydrozoa</taxon>
        <taxon>Hydroidolina</taxon>
        <taxon>Anthoathecata</taxon>
        <taxon>Aplanulata</taxon>
        <taxon>Hydridae</taxon>
        <taxon>Hydra</taxon>
    </lineage>
</organism>
<proteinExistence type="inferred from homology"/>
<comment type="similarity">
    <text evidence="7">Belongs to the DHHC palmitoyltransferase family.</text>
</comment>
<dbReference type="InterPro" id="IPR039859">
    <property type="entry name" value="PFA4/ZDH16/20/ERF2-like"/>
</dbReference>
<gene>
    <name evidence="10" type="primary">LOC124805829</name>
</gene>
<comment type="domain">
    <text evidence="7">The DHHC domain is required for palmitoyltransferase activity.</text>
</comment>
<dbReference type="GeneID" id="124805829"/>
<evidence type="ECO:0000256" key="7">
    <source>
        <dbReference type="RuleBase" id="RU079119"/>
    </source>
</evidence>
<feature type="transmembrane region" description="Helical" evidence="7">
    <location>
        <begin position="221"/>
        <end position="242"/>
    </location>
</feature>
<dbReference type="EC" id="2.3.1.225" evidence="7"/>
<dbReference type="PANTHER" id="PTHR22883">
    <property type="entry name" value="ZINC FINGER DHHC DOMAIN CONTAINING PROTEIN"/>
    <property type="match status" value="1"/>
</dbReference>